<dbReference type="PROSITE" id="PS50158">
    <property type="entry name" value="ZF_CCHC"/>
    <property type="match status" value="1"/>
</dbReference>
<dbReference type="EMBL" id="JACGCM010001609">
    <property type="protein sequence ID" value="KAF6152796.1"/>
    <property type="molecule type" value="Genomic_DNA"/>
</dbReference>
<dbReference type="AlphaFoldDB" id="A0A7J7MD23"/>
<feature type="compositionally biased region" description="Basic residues" evidence="3">
    <location>
        <begin position="116"/>
        <end position="126"/>
    </location>
</feature>
<feature type="region of interest" description="Disordered" evidence="3">
    <location>
        <begin position="1"/>
        <end position="32"/>
    </location>
</feature>
<comment type="function">
    <text evidence="2">Putative transcription activator involved in regulating light control of development.</text>
</comment>
<comment type="subcellular location">
    <subcellularLocation>
        <location evidence="2">Nucleus</location>
    </subcellularLocation>
</comment>
<dbReference type="SUPFAM" id="SSF101447">
    <property type="entry name" value="Formin homology 2 domain (FH2 domain)"/>
    <property type="match status" value="1"/>
</dbReference>
<feature type="domain" description="CCHC-type" evidence="4">
    <location>
        <begin position="490"/>
        <end position="507"/>
    </location>
</feature>
<gene>
    <name evidence="5" type="ORF">GIB67_004625</name>
</gene>
<reference evidence="5 6" key="1">
    <citation type="journal article" date="2020" name="IScience">
        <title>Genome Sequencing of the Endangered Kingdonia uniflora (Circaeasteraceae, Ranunculales) Reveals Potential Mechanisms of Evolutionary Specialization.</title>
        <authorList>
            <person name="Sun Y."/>
            <person name="Deng T."/>
            <person name="Zhang A."/>
            <person name="Moore M.J."/>
            <person name="Landis J.B."/>
            <person name="Lin N."/>
            <person name="Zhang H."/>
            <person name="Zhang X."/>
            <person name="Huang J."/>
            <person name="Zhang X."/>
            <person name="Sun H."/>
            <person name="Wang H."/>
        </authorList>
    </citation>
    <scope>NUCLEOTIDE SEQUENCE [LARGE SCALE GENOMIC DNA]</scope>
    <source>
        <strain evidence="5">TB1705</strain>
        <tissue evidence="5">Leaf</tissue>
    </source>
</reference>
<feature type="compositionally biased region" description="Basic residues" evidence="3">
    <location>
        <begin position="143"/>
        <end position="152"/>
    </location>
</feature>
<proteinExistence type="inferred from homology"/>
<evidence type="ECO:0000313" key="5">
    <source>
        <dbReference type="EMBL" id="KAF6152796.1"/>
    </source>
</evidence>
<keyword evidence="2" id="KW-0539">Nucleus</keyword>
<dbReference type="PANTHER" id="PTHR31669">
    <property type="entry name" value="PROTEIN FAR1-RELATED SEQUENCE 10-RELATED"/>
    <property type="match status" value="1"/>
</dbReference>
<comment type="similarity">
    <text evidence="2">Belongs to the FHY3/FAR1 family.</text>
</comment>
<dbReference type="GO" id="GO:0003676">
    <property type="term" value="F:nucleic acid binding"/>
    <property type="evidence" value="ECO:0007669"/>
    <property type="project" value="InterPro"/>
</dbReference>
<dbReference type="GO" id="GO:0008270">
    <property type="term" value="F:zinc ion binding"/>
    <property type="evidence" value="ECO:0007669"/>
    <property type="project" value="UniProtKB-UniRule"/>
</dbReference>
<dbReference type="SUPFAM" id="SSF57756">
    <property type="entry name" value="Retrovirus zinc finger-like domains"/>
    <property type="match status" value="1"/>
</dbReference>
<dbReference type="InterPro" id="IPR004330">
    <property type="entry name" value="FAR1_DNA_bnd_dom"/>
</dbReference>
<evidence type="ECO:0000256" key="1">
    <source>
        <dbReference type="PROSITE-ProRule" id="PRU00047"/>
    </source>
</evidence>
<sequence>MKKKKSKKTSPPPPPPPSLSLSTTRPPPYPFPFYPPPPPPHWSAFPGGWPIPPPGFTPQLPPPGYPIVSSGPPFPPPQSFGMWPPPMMIGMPPSTSTQVEMAIVPPERNVQEGPPLRKRPVTRRSVKLSDGKVQNSVSSVERKRSRSRRAKSKKCEELVNKVITDHDKVEANVVDEQERYKGKVVRPRRETRVDCRAAMSIKRRSSKWVVDRFHKEHNHGLADPAKAERLRSHRKITSTTKSVIDALYKNCVYSSKKPEEFESDWEAILMKYNLKENSWLNDMYEQRHHWMQSYLKDTFYAGFSTARLNDGMNYFDGFIDDETPLPAFIPQYEQAIKKRREEEGEEDFMTMYTGAGSTSKNLIEEQALRVYTRNISTIFSHEIFESSAFIARKISMEEHLSTAIKFVELGASSIERINAATNIIEDGMKQLSLVNVSTSVVPPENSSCNSVQGEKVNDAISNESSLVKLRDRLASPKGKANIKHVQNKKRKCGKCKKEGHYTNTCPKGSVNEPNCH</sequence>
<evidence type="ECO:0000259" key="4">
    <source>
        <dbReference type="PROSITE" id="PS50158"/>
    </source>
</evidence>
<feature type="region of interest" description="Disordered" evidence="3">
    <location>
        <begin position="106"/>
        <end position="152"/>
    </location>
</feature>
<dbReference type="PANTHER" id="PTHR31669:SF149">
    <property type="entry name" value="PROTEIN FAR1-RELATED SEQUENCE 12-RELATED"/>
    <property type="match status" value="1"/>
</dbReference>
<dbReference type="InterPro" id="IPR036875">
    <property type="entry name" value="Znf_CCHC_sf"/>
</dbReference>
<organism evidence="5 6">
    <name type="scientific">Kingdonia uniflora</name>
    <dbReference type="NCBI Taxonomy" id="39325"/>
    <lineage>
        <taxon>Eukaryota</taxon>
        <taxon>Viridiplantae</taxon>
        <taxon>Streptophyta</taxon>
        <taxon>Embryophyta</taxon>
        <taxon>Tracheophyta</taxon>
        <taxon>Spermatophyta</taxon>
        <taxon>Magnoliopsida</taxon>
        <taxon>Ranunculales</taxon>
        <taxon>Circaeasteraceae</taxon>
        <taxon>Kingdonia</taxon>
    </lineage>
</organism>
<name>A0A7J7MD23_9MAGN</name>
<dbReference type="Proteomes" id="UP000541444">
    <property type="component" value="Unassembled WGS sequence"/>
</dbReference>
<keyword evidence="1 2" id="KW-0863">Zinc-finger</keyword>
<protein>
    <recommendedName>
        <fullName evidence="2">Protein FAR1-RELATED SEQUENCE</fullName>
    </recommendedName>
</protein>
<evidence type="ECO:0000256" key="3">
    <source>
        <dbReference type="SAM" id="MobiDB-lite"/>
    </source>
</evidence>
<evidence type="ECO:0000313" key="6">
    <source>
        <dbReference type="Proteomes" id="UP000541444"/>
    </source>
</evidence>
<keyword evidence="2" id="KW-0479">Metal-binding</keyword>
<dbReference type="InterPro" id="IPR031052">
    <property type="entry name" value="FHY3/FAR1"/>
</dbReference>
<keyword evidence="2" id="KW-0862">Zinc</keyword>
<dbReference type="InterPro" id="IPR001878">
    <property type="entry name" value="Znf_CCHC"/>
</dbReference>
<keyword evidence="6" id="KW-1185">Reference proteome</keyword>
<dbReference type="GO" id="GO:0005634">
    <property type="term" value="C:nucleus"/>
    <property type="evidence" value="ECO:0007669"/>
    <property type="project" value="UniProtKB-SubCell"/>
</dbReference>
<evidence type="ECO:0000256" key="2">
    <source>
        <dbReference type="RuleBase" id="RU367018"/>
    </source>
</evidence>
<dbReference type="GO" id="GO:0006355">
    <property type="term" value="P:regulation of DNA-templated transcription"/>
    <property type="evidence" value="ECO:0007669"/>
    <property type="project" value="UniProtKB-UniRule"/>
</dbReference>
<dbReference type="OrthoDB" id="1841386at2759"/>
<accession>A0A7J7MD23</accession>
<comment type="caution">
    <text evidence="5">The sequence shown here is derived from an EMBL/GenBank/DDBJ whole genome shotgun (WGS) entry which is preliminary data.</text>
</comment>
<dbReference type="Pfam" id="PF03101">
    <property type="entry name" value="FAR1"/>
    <property type="match status" value="1"/>
</dbReference>